<dbReference type="SMART" id="SM00906">
    <property type="entry name" value="Fungal_trans"/>
    <property type="match status" value="1"/>
</dbReference>
<gene>
    <name evidence="9" type="ORF">H2200_006517</name>
</gene>
<reference evidence="9" key="1">
    <citation type="submission" date="2022-10" db="EMBL/GenBank/DDBJ databases">
        <title>Culturing micro-colonial fungi from biological soil crusts in the Mojave desert and describing Neophaeococcomyces mojavensis, and introducing the new genera and species Taxawa tesnikishii.</title>
        <authorList>
            <person name="Kurbessoian T."/>
            <person name="Stajich J.E."/>
        </authorList>
    </citation>
    <scope>NUCLEOTIDE SEQUENCE</scope>
    <source>
        <strain evidence="9">TK_41</strain>
    </source>
</reference>
<keyword evidence="6" id="KW-0539">Nucleus</keyword>
<accession>A0AA38X8C6</accession>
<dbReference type="InterPro" id="IPR007219">
    <property type="entry name" value="XnlR_reg_dom"/>
</dbReference>
<evidence type="ECO:0000259" key="8">
    <source>
        <dbReference type="PROSITE" id="PS50048"/>
    </source>
</evidence>
<dbReference type="Pfam" id="PF04082">
    <property type="entry name" value="Fungal_trans"/>
    <property type="match status" value="1"/>
</dbReference>
<feature type="compositionally biased region" description="Polar residues" evidence="7">
    <location>
        <begin position="203"/>
        <end position="216"/>
    </location>
</feature>
<dbReference type="InterPro" id="IPR052073">
    <property type="entry name" value="Amide_Lactam_Regulators"/>
</dbReference>
<evidence type="ECO:0000256" key="4">
    <source>
        <dbReference type="ARBA" id="ARBA00023125"/>
    </source>
</evidence>
<dbReference type="SMART" id="SM00066">
    <property type="entry name" value="GAL4"/>
    <property type="match status" value="1"/>
</dbReference>
<protein>
    <recommendedName>
        <fullName evidence="8">Zn(2)-C6 fungal-type domain-containing protein</fullName>
    </recommendedName>
</protein>
<dbReference type="EMBL" id="JAPDRK010000009">
    <property type="protein sequence ID" value="KAJ9608746.1"/>
    <property type="molecule type" value="Genomic_DNA"/>
</dbReference>
<dbReference type="PANTHER" id="PTHR47171:SF5">
    <property type="entry name" value="ZN(II)2CYS6 TRANSCRIPTION FACTOR (EUROFUNG)"/>
    <property type="match status" value="1"/>
</dbReference>
<dbReference type="PANTHER" id="PTHR47171">
    <property type="entry name" value="FARA-RELATED"/>
    <property type="match status" value="1"/>
</dbReference>
<feature type="region of interest" description="Disordered" evidence="7">
    <location>
        <begin position="62"/>
        <end position="94"/>
    </location>
</feature>
<sequence>MTSSTNTWISISDQPQKRKLADVACEYCHSKKIKCDLAVKLTQNISTCSNCSSAAGECRIRPSQRANSGRRPNKSSKISKPSDNGRDALGTNVSAAVPPKSHVYLQPDAIDFSFTPNNGSLPALTLSVSPVGTTNPNHQILPPLPQGGRRMSSHSAPIGANSIAGALQSTVSPNQESTESRFEQSQLNDTGYISIYALENSTDAQNQESKQTSSKLPDNVDDFPDPDLQQGFIETYYEYCYAWCPVIDRSTLSYAPTTSVMLANALALVGSHIKPSILGTMKPEGYYNRARRKFYEDEESDILTALKALSLFYWWSPRPPSTVHGHSSWWWQSVIIRHCQWMGIHREPPPGSPLRTELNLSIRRRIWWTAFARERLTAICQGRPAIIDPEDCNIQEPTVDDFEDTEKPKGEIFIYWVRLCAIIGRIAKHTSRSPGSTTAFPPALAQELISWVNSLPLHLQLPIGTRQTENFNRDVHQLHLPYLAMVIILHLKKSTQPLPQAYPPAVLAASCMARIFKDILARSDTRYLMGITCWYCGVAFMALRQACRSEDLRKSVNEELDILEITMNQLRLMWPTGNIFHSGFRRLRADMPPQVSGGSGSAGDRAQASHANISARLDGENAASTDVYDGDGIEWTSYFPFATAQTSAIAEKLLTPELSSLVMDDFFPADTFIPDGTDLDFGPFFEPFGGDFNVLDNFT</sequence>
<evidence type="ECO:0000256" key="6">
    <source>
        <dbReference type="ARBA" id="ARBA00023242"/>
    </source>
</evidence>
<dbReference type="Proteomes" id="UP001172673">
    <property type="component" value="Unassembled WGS sequence"/>
</dbReference>
<evidence type="ECO:0000256" key="5">
    <source>
        <dbReference type="ARBA" id="ARBA00023163"/>
    </source>
</evidence>
<evidence type="ECO:0000256" key="1">
    <source>
        <dbReference type="ARBA" id="ARBA00022723"/>
    </source>
</evidence>
<keyword evidence="10" id="KW-1185">Reference proteome</keyword>
<evidence type="ECO:0000256" key="7">
    <source>
        <dbReference type="SAM" id="MobiDB-lite"/>
    </source>
</evidence>
<name>A0AA38X8C6_9EURO</name>
<dbReference type="Pfam" id="PF00172">
    <property type="entry name" value="Zn_clus"/>
    <property type="match status" value="1"/>
</dbReference>
<dbReference type="GO" id="GO:0000981">
    <property type="term" value="F:DNA-binding transcription factor activity, RNA polymerase II-specific"/>
    <property type="evidence" value="ECO:0007669"/>
    <property type="project" value="InterPro"/>
</dbReference>
<keyword evidence="5" id="KW-0804">Transcription</keyword>
<evidence type="ECO:0000313" key="10">
    <source>
        <dbReference type="Proteomes" id="UP001172673"/>
    </source>
</evidence>
<evidence type="ECO:0000313" key="9">
    <source>
        <dbReference type="EMBL" id="KAJ9608746.1"/>
    </source>
</evidence>
<dbReference type="PROSITE" id="PS00463">
    <property type="entry name" value="ZN2_CY6_FUNGAL_1"/>
    <property type="match status" value="1"/>
</dbReference>
<feature type="domain" description="Zn(2)-C6 fungal-type" evidence="8">
    <location>
        <begin position="24"/>
        <end position="60"/>
    </location>
</feature>
<dbReference type="GO" id="GO:0006351">
    <property type="term" value="P:DNA-templated transcription"/>
    <property type="evidence" value="ECO:0007669"/>
    <property type="project" value="InterPro"/>
</dbReference>
<dbReference type="SUPFAM" id="SSF57701">
    <property type="entry name" value="Zn2/Cys6 DNA-binding domain"/>
    <property type="match status" value="1"/>
</dbReference>
<dbReference type="GO" id="GO:0008270">
    <property type="term" value="F:zinc ion binding"/>
    <property type="evidence" value="ECO:0007669"/>
    <property type="project" value="InterPro"/>
</dbReference>
<keyword evidence="1" id="KW-0479">Metal-binding</keyword>
<organism evidence="9 10">
    <name type="scientific">Cladophialophora chaetospira</name>
    <dbReference type="NCBI Taxonomy" id="386627"/>
    <lineage>
        <taxon>Eukaryota</taxon>
        <taxon>Fungi</taxon>
        <taxon>Dikarya</taxon>
        <taxon>Ascomycota</taxon>
        <taxon>Pezizomycotina</taxon>
        <taxon>Eurotiomycetes</taxon>
        <taxon>Chaetothyriomycetidae</taxon>
        <taxon>Chaetothyriales</taxon>
        <taxon>Herpotrichiellaceae</taxon>
        <taxon>Cladophialophora</taxon>
    </lineage>
</organism>
<keyword evidence="3" id="KW-0805">Transcription regulation</keyword>
<dbReference type="GO" id="GO:0003677">
    <property type="term" value="F:DNA binding"/>
    <property type="evidence" value="ECO:0007669"/>
    <property type="project" value="UniProtKB-KW"/>
</dbReference>
<feature type="region of interest" description="Disordered" evidence="7">
    <location>
        <begin position="134"/>
        <end position="155"/>
    </location>
</feature>
<proteinExistence type="predicted"/>
<dbReference type="InterPro" id="IPR036864">
    <property type="entry name" value="Zn2-C6_fun-type_DNA-bd_sf"/>
</dbReference>
<dbReference type="Gene3D" id="4.10.240.10">
    <property type="entry name" value="Zn(2)-C6 fungal-type DNA-binding domain"/>
    <property type="match status" value="1"/>
</dbReference>
<dbReference type="PROSITE" id="PS50048">
    <property type="entry name" value="ZN2_CY6_FUNGAL_2"/>
    <property type="match status" value="1"/>
</dbReference>
<dbReference type="AlphaFoldDB" id="A0AA38X8C6"/>
<evidence type="ECO:0000256" key="2">
    <source>
        <dbReference type="ARBA" id="ARBA00022833"/>
    </source>
</evidence>
<evidence type="ECO:0000256" key="3">
    <source>
        <dbReference type="ARBA" id="ARBA00023015"/>
    </source>
</evidence>
<comment type="caution">
    <text evidence="9">The sequence shown here is derived from an EMBL/GenBank/DDBJ whole genome shotgun (WGS) entry which is preliminary data.</text>
</comment>
<dbReference type="CDD" id="cd12148">
    <property type="entry name" value="fungal_TF_MHR"/>
    <property type="match status" value="1"/>
</dbReference>
<dbReference type="CDD" id="cd00067">
    <property type="entry name" value="GAL4"/>
    <property type="match status" value="1"/>
</dbReference>
<keyword evidence="4" id="KW-0238">DNA-binding</keyword>
<dbReference type="InterPro" id="IPR001138">
    <property type="entry name" value="Zn2Cys6_DnaBD"/>
</dbReference>
<feature type="region of interest" description="Disordered" evidence="7">
    <location>
        <begin position="203"/>
        <end position="222"/>
    </location>
</feature>
<keyword evidence="2" id="KW-0862">Zinc</keyword>